<keyword evidence="4" id="KW-1185">Reference proteome</keyword>
<gene>
    <name evidence="3" type="ORF">SAMN05661044_04765</name>
</gene>
<feature type="transmembrane region" description="Helical" evidence="1">
    <location>
        <begin position="195"/>
        <end position="217"/>
    </location>
</feature>
<evidence type="ECO:0000259" key="2">
    <source>
        <dbReference type="Pfam" id="PF14360"/>
    </source>
</evidence>
<dbReference type="RefSeq" id="WP_093329946.1">
    <property type="nucleotide sequence ID" value="NZ_FOAF01000009.1"/>
</dbReference>
<reference evidence="4" key="1">
    <citation type="submission" date="2016-10" db="EMBL/GenBank/DDBJ databases">
        <authorList>
            <person name="Varghese N."/>
            <person name="Submissions S."/>
        </authorList>
    </citation>
    <scope>NUCLEOTIDE SEQUENCE [LARGE SCALE GENOMIC DNA]</scope>
    <source>
        <strain evidence="4">DSM 18733</strain>
    </source>
</reference>
<proteinExistence type="predicted"/>
<feature type="transmembrane region" description="Helical" evidence="1">
    <location>
        <begin position="147"/>
        <end position="163"/>
    </location>
</feature>
<evidence type="ECO:0000313" key="3">
    <source>
        <dbReference type="EMBL" id="SEM27494.1"/>
    </source>
</evidence>
<dbReference type="EMBL" id="FOAF01000009">
    <property type="protein sequence ID" value="SEM27494.1"/>
    <property type="molecule type" value="Genomic_DNA"/>
</dbReference>
<name>A0A1H7X1P1_OLID1</name>
<sequence length="242" mass="27406">MQPIFHANQAITITWKQAMQSWAFKSWLIAGHILLIVLLLVLPHFFDHIELRDGTLLYDPLLNLLPAKDLSIPLFICIWGTSALLFYRCFSSPAIMITALYGFILVLFTRMLSISLVPLDPPIGLIPLVDPISNITYGKADFITKDLFFSGHTSTMFLIFLCFNNKTDKLIALFATILVGSMVLIQHVHYSIDVFAAPVFTYVCFWLGREIALSGWYKAYLAIAKEKVSVPVSSEFHRNNPF</sequence>
<keyword evidence="1" id="KW-0812">Transmembrane</keyword>
<dbReference type="AlphaFoldDB" id="A0A1H7X1P1"/>
<dbReference type="OrthoDB" id="792641at2"/>
<dbReference type="Pfam" id="PF14360">
    <property type="entry name" value="PAP2_C"/>
    <property type="match status" value="1"/>
</dbReference>
<dbReference type="Proteomes" id="UP000199421">
    <property type="component" value="Unassembled WGS sequence"/>
</dbReference>
<keyword evidence="1" id="KW-0472">Membrane</keyword>
<keyword evidence="1" id="KW-1133">Transmembrane helix</keyword>
<protein>
    <submittedName>
        <fullName evidence="3">PAP2 superfamily C-terminal</fullName>
    </submittedName>
</protein>
<dbReference type="InterPro" id="IPR025749">
    <property type="entry name" value="Sphingomyelin_synth-like_dom"/>
</dbReference>
<organism evidence="3 4">
    <name type="scientific">Olivibacter domesticus</name>
    <name type="common">Pseudosphingobacterium domesticum</name>
    <dbReference type="NCBI Taxonomy" id="407022"/>
    <lineage>
        <taxon>Bacteria</taxon>
        <taxon>Pseudomonadati</taxon>
        <taxon>Bacteroidota</taxon>
        <taxon>Sphingobacteriia</taxon>
        <taxon>Sphingobacteriales</taxon>
        <taxon>Sphingobacteriaceae</taxon>
        <taxon>Olivibacter</taxon>
    </lineage>
</organism>
<accession>A0A1H7X1P1</accession>
<feature type="transmembrane region" description="Helical" evidence="1">
    <location>
        <begin position="26"/>
        <end position="46"/>
    </location>
</feature>
<evidence type="ECO:0000313" key="4">
    <source>
        <dbReference type="Proteomes" id="UP000199421"/>
    </source>
</evidence>
<feature type="transmembrane region" description="Helical" evidence="1">
    <location>
        <begin position="99"/>
        <end position="119"/>
    </location>
</feature>
<feature type="transmembrane region" description="Helical" evidence="1">
    <location>
        <begin position="70"/>
        <end position="87"/>
    </location>
</feature>
<evidence type="ECO:0000256" key="1">
    <source>
        <dbReference type="SAM" id="Phobius"/>
    </source>
</evidence>
<dbReference type="STRING" id="407022.SAMN05661044_04765"/>
<feature type="domain" description="Sphingomyelin synthase-like" evidence="2">
    <location>
        <begin position="146"/>
        <end position="207"/>
    </location>
</feature>
<feature type="transmembrane region" description="Helical" evidence="1">
    <location>
        <begin position="170"/>
        <end position="189"/>
    </location>
</feature>